<evidence type="ECO:0000256" key="7">
    <source>
        <dbReference type="ARBA" id="ARBA00023054"/>
    </source>
</evidence>
<dbReference type="GO" id="GO:0016887">
    <property type="term" value="F:ATP hydrolysis activity"/>
    <property type="evidence" value="ECO:0007669"/>
    <property type="project" value="InterPro"/>
</dbReference>
<dbReference type="Gene3D" id="1.20.1060.20">
    <property type="match status" value="1"/>
</dbReference>
<dbReference type="CDD" id="cd03275">
    <property type="entry name" value="ABC_SMC1_euk"/>
    <property type="match status" value="1"/>
</dbReference>
<dbReference type="SUPFAM" id="SSF75553">
    <property type="entry name" value="Smc hinge domain"/>
    <property type="match status" value="1"/>
</dbReference>
<dbReference type="OrthoDB" id="413649at2759"/>
<feature type="coiled-coil region" evidence="11">
    <location>
        <begin position="753"/>
        <end position="921"/>
    </location>
</feature>
<dbReference type="SMART" id="SM00968">
    <property type="entry name" value="SMC_hinge"/>
    <property type="match status" value="1"/>
</dbReference>
<dbReference type="Pfam" id="PF06470">
    <property type="entry name" value="SMC_hinge"/>
    <property type="match status" value="1"/>
</dbReference>
<evidence type="ECO:0000256" key="10">
    <source>
        <dbReference type="PIRNR" id="PIRNR005719"/>
    </source>
</evidence>
<evidence type="ECO:0000259" key="13">
    <source>
        <dbReference type="SMART" id="SM00968"/>
    </source>
</evidence>
<evidence type="ECO:0000256" key="2">
    <source>
        <dbReference type="ARBA" id="ARBA00004286"/>
    </source>
</evidence>
<dbReference type="GO" id="GO:0008278">
    <property type="term" value="C:cohesin complex"/>
    <property type="evidence" value="ECO:0007669"/>
    <property type="project" value="InterPro"/>
</dbReference>
<dbReference type="EnsemblMetazoa" id="XM_021059448.2">
    <property type="protein sequence ID" value="XP_020915107.1"/>
    <property type="gene ID" value="LOC110252607"/>
</dbReference>
<dbReference type="PANTHER" id="PTHR18937">
    <property type="entry name" value="STRUCTURAL MAINTENANCE OF CHROMOSOMES SMC FAMILY MEMBER"/>
    <property type="match status" value="1"/>
</dbReference>
<evidence type="ECO:0000256" key="1">
    <source>
        <dbReference type="ARBA" id="ARBA00004123"/>
    </source>
</evidence>
<keyword evidence="8 10" id="KW-0539">Nucleus</keyword>
<dbReference type="GO" id="GO:0005634">
    <property type="term" value="C:nucleus"/>
    <property type="evidence" value="ECO:0007669"/>
    <property type="project" value="UniProtKB-SubCell"/>
</dbReference>
<keyword evidence="5" id="KW-0132">Cell division</keyword>
<evidence type="ECO:0000256" key="9">
    <source>
        <dbReference type="ARBA" id="ARBA00023306"/>
    </source>
</evidence>
<sequence>MGYLERLELENFKSYKGKHTIGPFMRFTAIIGPNGCGKSNLMDAISFVFGERTQSLRVKNVKDLIHGAPVGRPVGTTAKVTAVYAEENGTEIRFTRKIVGSGTEYRIDDKVVTPQVYTSKLEQLGILVKAKNFLVFQGTVESIAMKTPKERTAMFEKISRSGELAEPYERKKTEMQKAEEETSFNYHKKKGIAAEKREAKLEKDEADKYNRLNQELADCLLESQLFKLYHNEQEIKEFKSELKAKNKENDKFESRKQTIEQQLKTKKSENAKLTREMATIEKTIREREVELNKKRPAFIKAKEKTAHVIKRLETSTKAYEKAREAHKRHLAEIEELKSSLEEVERLAKLYEEEIAAESQGEDLELMDSQLEEYNILKEQARRETAAVRQQLDRINREQQSDNEALDGIKQNKIELQNRKKQLEEQRAQLNERVDKLQEYLNTNVETVNKLKNDYEQLSEEVNNANARHREVSSFLEDVQLELNEARSDKHESARHQKRKEVMESMKRLFPGVYGRLIDLCEPSHKKYNLAITKVFGSNMDAVIVDTEKTAKDCIQYLKEQRAERETFLALDFIQVKPISEQLRQIGGNTKLVIDVIKYKPPVIKKALQYACGNALVCETMEEARKLAFGGSERKKTVSLDGTLFQKSGVISGGVSDLKAKAKRWDEKQVDGLKKKRDQFLNELKELAKQRRREPELQNLQSQIDGLDTRLRYCRKDRDAIQQQTQHDMTRELGIIDNKLEALEPERARILASLGEREQEIKKTETSMNQVEDTVFEEFCNTIGVDTIRQYEEKQLKAQQERSKKRLEFTKQKSRLQNQLAYEESRDTKTQKKKIEKSIKNDEKEIQELKQEEKEQLKVIDTETYELEKLRLDRNAKKSRIDEKDLEVKEIRKSLNAHLKEATALQKQVTSLETQLEQKKADRHSLLKSCKMENIMLPFERGKMEDIDLGEPSQPEDESSAMEVDGASSSQQSRSSTNEKEANIIIDYSSLSRKLKDHEDPAEVRNMANELTNKVAKIQSTLQRIQAPNMKALEKLEGASSRFQETNSEFEQARSTARKAKIEFESVKKQRYDRFMDAFEHVSTRIDDIYKELANNPSAQAFLGPEDAEEPYLGGINYNCVAPGKRFRPMDNLSGGEKTVAALALLFSIHSYQPAPFFVLDEIDAALDNTNINKVARYIINQTREHFQCIVISLKEEFYTRAEALIGITAEPDHECTVSRVFTLDLTKFPE</sequence>
<organism evidence="14 15">
    <name type="scientific">Exaiptasia diaphana</name>
    <name type="common">Tropical sea anemone</name>
    <name type="synonym">Aiptasia pulchella</name>
    <dbReference type="NCBI Taxonomy" id="2652724"/>
    <lineage>
        <taxon>Eukaryota</taxon>
        <taxon>Metazoa</taxon>
        <taxon>Cnidaria</taxon>
        <taxon>Anthozoa</taxon>
        <taxon>Hexacorallia</taxon>
        <taxon>Actiniaria</taxon>
        <taxon>Aiptasiidae</taxon>
        <taxon>Exaiptasia</taxon>
    </lineage>
</organism>
<evidence type="ECO:0000313" key="15">
    <source>
        <dbReference type="Proteomes" id="UP000887567"/>
    </source>
</evidence>
<dbReference type="Gene3D" id="3.40.50.300">
    <property type="entry name" value="P-loop containing nucleotide triphosphate hydrolases"/>
    <property type="match status" value="2"/>
</dbReference>
<keyword evidence="6" id="KW-0498">Mitosis</keyword>
<evidence type="ECO:0000256" key="6">
    <source>
        <dbReference type="ARBA" id="ARBA00022776"/>
    </source>
</evidence>
<feature type="domain" description="SMC hinge" evidence="13">
    <location>
        <begin position="510"/>
        <end position="627"/>
    </location>
</feature>
<dbReference type="Pfam" id="PF02463">
    <property type="entry name" value="SMC_N"/>
    <property type="match status" value="2"/>
</dbReference>
<dbReference type="RefSeq" id="XP_020915105.1">
    <property type="nucleotide sequence ID" value="XM_021059446.2"/>
</dbReference>
<comment type="similarity">
    <text evidence="3">Belongs to the SMC family. SMC1 subfamily.</text>
</comment>
<feature type="coiled-coil region" evidence="11">
    <location>
        <begin position="319"/>
        <end position="467"/>
    </location>
</feature>
<dbReference type="GO" id="GO:0051301">
    <property type="term" value="P:cell division"/>
    <property type="evidence" value="ECO:0007669"/>
    <property type="project" value="UniProtKB-KW"/>
</dbReference>
<keyword evidence="15" id="KW-1185">Reference proteome</keyword>
<dbReference type="AlphaFoldDB" id="A0A913Y6Y6"/>
<protein>
    <recommendedName>
        <fullName evidence="10">Structural maintenance of chromosomes protein</fullName>
    </recommendedName>
</protein>
<dbReference type="RefSeq" id="XP_020915107.1">
    <property type="nucleotide sequence ID" value="XM_021059448.2"/>
</dbReference>
<evidence type="ECO:0000256" key="5">
    <source>
        <dbReference type="ARBA" id="ARBA00022618"/>
    </source>
</evidence>
<feature type="coiled-coil region" evidence="11">
    <location>
        <begin position="1032"/>
        <end position="1069"/>
    </location>
</feature>
<feature type="coiled-coil region" evidence="11">
    <location>
        <begin position="192"/>
        <end position="290"/>
    </location>
</feature>
<dbReference type="GO" id="GO:0005524">
    <property type="term" value="F:ATP binding"/>
    <property type="evidence" value="ECO:0007669"/>
    <property type="project" value="InterPro"/>
</dbReference>
<dbReference type="GeneID" id="110252607"/>
<dbReference type="Gene3D" id="3.30.70.1620">
    <property type="match status" value="1"/>
</dbReference>
<dbReference type="InterPro" id="IPR003395">
    <property type="entry name" value="RecF/RecN/SMC_N"/>
</dbReference>
<reference evidence="14" key="1">
    <citation type="submission" date="2022-11" db="UniProtKB">
        <authorList>
            <consortium name="EnsemblMetazoa"/>
        </authorList>
    </citation>
    <scope>IDENTIFICATION</scope>
</reference>
<dbReference type="RefSeq" id="XP_020915106.1">
    <property type="nucleotide sequence ID" value="XM_021059447.2"/>
</dbReference>
<evidence type="ECO:0000313" key="14">
    <source>
        <dbReference type="EnsemblMetazoa" id="XP_020915107.1"/>
    </source>
</evidence>
<dbReference type="EnsemblMetazoa" id="XM_021059447.2">
    <property type="protein sequence ID" value="XP_020915106.1"/>
    <property type="gene ID" value="LOC110252607"/>
</dbReference>
<evidence type="ECO:0000256" key="12">
    <source>
        <dbReference type="SAM" id="MobiDB-lite"/>
    </source>
</evidence>
<dbReference type="PANTHER" id="PTHR18937:SF12">
    <property type="entry name" value="STRUCTURAL MAINTENANCE OF CHROMOSOMES PROTEIN"/>
    <property type="match status" value="1"/>
</dbReference>
<dbReference type="InterPro" id="IPR027417">
    <property type="entry name" value="P-loop_NTPase"/>
</dbReference>
<proteinExistence type="inferred from homology"/>
<keyword evidence="7 11" id="KW-0175">Coiled coil</keyword>
<dbReference type="Proteomes" id="UP000887567">
    <property type="component" value="Unplaced"/>
</dbReference>
<dbReference type="InterPro" id="IPR036277">
    <property type="entry name" value="SMC_hinge_sf"/>
</dbReference>
<keyword evidence="9" id="KW-0131">Cell cycle</keyword>
<dbReference type="InterPro" id="IPR010935">
    <property type="entry name" value="SMC_hinge"/>
</dbReference>
<dbReference type="FunFam" id="3.30.70.1620:FF:000001">
    <property type="entry name" value="Structural maintenance of chromosomes 1B"/>
    <property type="match status" value="1"/>
</dbReference>
<feature type="region of interest" description="Disordered" evidence="12">
    <location>
        <begin position="940"/>
        <end position="980"/>
    </location>
</feature>
<dbReference type="KEGG" id="epa:110252607"/>
<evidence type="ECO:0000256" key="3">
    <source>
        <dbReference type="ARBA" id="ARBA00005597"/>
    </source>
</evidence>
<evidence type="ECO:0000256" key="4">
    <source>
        <dbReference type="ARBA" id="ARBA00022454"/>
    </source>
</evidence>
<dbReference type="FunFam" id="3.40.50.300:FF:000564">
    <property type="entry name" value="Structural maintenance of chromosomes 1A"/>
    <property type="match status" value="1"/>
</dbReference>
<evidence type="ECO:0000256" key="8">
    <source>
        <dbReference type="ARBA" id="ARBA00023242"/>
    </source>
</evidence>
<dbReference type="GO" id="GO:0007062">
    <property type="term" value="P:sister chromatid cohesion"/>
    <property type="evidence" value="ECO:0007669"/>
    <property type="project" value="InterPro"/>
</dbReference>
<evidence type="ECO:0000256" key="11">
    <source>
        <dbReference type="SAM" id="Coils"/>
    </source>
</evidence>
<accession>A0A913Y6Y6</accession>
<keyword evidence="4" id="KW-0158">Chromosome</keyword>
<dbReference type="EnsemblMetazoa" id="XM_021059446.2">
    <property type="protein sequence ID" value="XP_020915105.1"/>
    <property type="gene ID" value="LOC110252607"/>
</dbReference>
<dbReference type="OMA" id="KHMDFQR"/>
<dbReference type="GO" id="GO:0003677">
    <property type="term" value="F:DNA binding"/>
    <property type="evidence" value="ECO:0007669"/>
    <property type="project" value="TreeGrafter"/>
</dbReference>
<dbReference type="SUPFAM" id="SSF52540">
    <property type="entry name" value="P-loop containing nucleoside triphosphate hydrolases"/>
    <property type="match status" value="2"/>
</dbReference>
<dbReference type="InterPro" id="IPR024704">
    <property type="entry name" value="SMC"/>
</dbReference>
<comment type="subcellular location">
    <subcellularLocation>
        <location evidence="2">Chromosome</location>
    </subcellularLocation>
    <subcellularLocation>
        <location evidence="1 10">Nucleus</location>
    </subcellularLocation>
</comment>
<dbReference type="InterPro" id="IPR028468">
    <property type="entry name" value="Smc1_ABC"/>
</dbReference>
<dbReference type="PIRSF" id="PIRSF005719">
    <property type="entry name" value="SMC"/>
    <property type="match status" value="1"/>
</dbReference>
<dbReference type="FunFam" id="1.20.1060.20:FF:000001">
    <property type="entry name" value="Structural maintenance of chromosomes 1A"/>
    <property type="match status" value="1"/>
</dbReference>
<name>A0A913Y6Y6_EXADI</name>